<reference evidence="6 7" key="1">
    <citation type="journal article" date="2011" name="J. Bacteriol.">
        <title>Genome sequence of 'Pedosphaera parvula' Ellin514, an aerobic Verrucomicrobial isolate from pasture soil.</title>
        <authorList>
            <person name="Kant R."/>
            <person name="van Passel M.W."/>
            <person name="Sangwan P."/>
            <person name="Palva A."/>
            <person name="Lucas S."/>
            <person name="Copeland A."/>
            <person name="Lapidus A."/>
            <person name="Glavina Del Rio T."/>
            <person name="Dalin E."/>
            <person name="Tice H."/>
            <person name="Bruce D."/>
            <person name="Goodwin L."/>
            <person name="Pitluck S."/>
            <person name="Chertkov O."/>
            <person name="Larimer F.W."/>
            <person name="Land M.L."/>
            <person name="Hauser L."/>
            <person name="Brettin T.S."/>
            <person name="Detter J.C."/>
            <person name="Han S."/>
            <person name="de Vos W.M."/>
            <person name="Janssen P.H."/>
            <person name="Smidt H."/>
        </authorList>
    </citation>
    <scope>NUCLEOTIDE SEQUENCE [LARGE SCALE GENOMIC DNA]</scope>
    <source>
        <strain evidence="6 7">Ellin514</strain>
    </source>
</reference>
<sequence precursor="true">MKSKHFFSSLLLASLGVIAGCNPPESKAPSKETPPVAVKLVQPKRGDITRSVSLPGNVIPDQQAALHAKVTGYLKTIHVDKGDSVKEGDLLAEIEVPELLADLAKSKAEVEVADIDYKRILEAQQKAPSLVVAQSIDTARAKSLVAKASLEHAETLLQFCKIIAPFSGTITKRSVDPGAFIAAATSGNAAQSSPIVTLADFSKVRVQVAVPEPETPFIRNDLPVKIYIDELPGTNFTGTVTRFSHSLDDATKTMLVEIDLPNADHKLLPGMYANVKLGVETHANALLIPLDALVTEKTGTSVFKLNGGKAQKVPVKTGFTDGANVEILEGVTPEEPLILVGKQTLSSGQPVTVTEGK</sequence>
<proteinExistence type="inferred from homology"/>
<dbReference type="STRING" id="320771.Cflav_PD0531"/>
<evidence type="ECO:0000259" key="4">
    <source>
        <dbReference type="Pfam" id="PF25954"/>
    </source>
</evidence>
<name>B9XRK3_PEDPL</name>
<dbReference type="Gene3D" id="1.10.287.470">
    <property type="entry name" value="Helix hairpin bin"/>
    <property type="match status" value="1"/>
</dbReference>
<dbReference type="NCBIfam" id="TIGR01730">
    <property type="entry name" value="RND_mfp"/>
    <property type="match status" value="1"/>
</dbReference>
<feature type="domain" description="Multidrug resistance protein MdtA-like barrel-sandwich hybrid" evidence="3">
    <location>
        <begin position="63"/>
        <end position="187"/>
    </location>
</feature>
<keyword evidence="2" id="KW-0732">Signal</keyword>
<dbReference type="Gene3D" id="2.40.30.170">
    <property type="match status" value="1"/>
</dbReference>
<protein>
    <submittedName>
        <fullName evidence="6">Efflux transporter, RND family, MFP subunit</fullName>
    </submittedName>
</protein>
<dbReference type="SUPFAM" id="SSF111369">
    <property type="entry name" value="HlyD-like secretion proteins"/>
    <property type="match status" value="1"/>
</dbReference>
<dbReference type="PROSITE" id="PS51257">
    <property type="entry name" value="PROKAR_LIPOPROTEIN"/>
    <property type="match status" value="1"/>
</dbReference>
<evidence type="ECO:0000313" key="7">
    <source>
        <dbReference type="Proteomes" id="UP000003688"/>
    </source>
</evidence>
<dbReference type="EMBL" id="ABOX02000065">
    <property type="protein sequence ID" value="EEF57522.1"/>
    <property type="molecule type" value="Genomic_DNA"/>
</dbReference>
<feature type="signal peptide" evidence="2">
    <location>
        <begin position="1"/>
        <end position="19"/>
    </location>
</feature>
<dbReference type="InterPro" id="IPR058792">
    <property type="entry name" value="Beta-barrel_RND_2"/>
</dbReference>
<comment type="similarity">
    <text evidence="1">Belongs to the membrane fusion protein (MFP) (TC 8.A.1) family.</text>
</comment>
<evidence type="ECO:0000256" key="2">
    <source>
        <dbReference type="SAM" id="SignalP"/>
    </source>
</evidence>
<dbReference type="InterPro" id="IPR058625">
    <property type="entry name" value="MdtA-like_BSH"/>
</dbReference>
<dbReference type="FunFam" id="2.40.30.170:FF:000010">
    <property type="entry name" value="Efflux RND transporter periplasmic adaptor subunit"/>
    <property type="match status" value="1"/>
</dbReference>
<evidence type="ECO:0000313" key="6">
    <source>
        <dbReference type="EMBL" id="EEF57522.1"/>
    </source>
</evidence>
<dbReference type="OrthoDB" id="9806939at2"/>
<evidence type="ECO:0000259" key="5">
    <source>
        <dbReference type="Pfam" id="PF25989"/>
    </source>
</evidence>
<accession>B9XRK3</accession>
<evidence type="ECO:0000259" key="3">
    <source>
        <dbReference type="Pfam" id="PF25917"/>
    </source>
</evidence>
<evidence type="ECO:0000256" key="1">
    <source>
        <dbReference type="ARBA" id="ARBA00009477"/>
    </source>
</evidence>
<keyword evidence="7" id="KW-1185">Reference proteome</keyword>
<dbReference type="Pfam" id="PF25917">
    <property type="entry name" value="BSH_RND"/>
    <property type="match status" value="1"/>
</dbReference>
<feature type="domain" description="CusB-like beta-barrel" evidence="4">
    <location>
        <begin position="206"/>
        <end position="278"/>
    </location>
</feature>
<dbReference type="Gene3D" id="2.40.420.20">
    <property type="match status" value="1"/>
</dbReference>
<dbReference type="Pfam" id="PF25989">
    <property type="entry name" value="YknX_C"/>
    <property type="match status" value="1"/>
</dbReference>
<feature type="chain" id="PRO_5002893198" evidence="2">
    <location>
        <begin position="20"/>
        <end position="357"/>
    </location>
</feature>
<dbReference type="InterPro" id="IPR058637">
    <property type="entry name" value="YknX-like_C"/>
</dbReference>
<organism evidence="6 7">
    <name type="scientific">Pedosphaera parvula (strain Ellin514)</name>
    <dbReference type="NCBI Taxonomy" id="320771"/>
    <lineage>
        <taxon>Bacteria</taxon>
        <taxon>Pseudomonadati</taxon>
        <taxon>Verrucomicrobiota</taxon>
        <taxon>Pedosphaerae</taxon>
        <taxon>Pedosphaerales</taxon>
        <taxon>Pedosphaeraceae</taxon>
        <taxon>Pedosphaera</taxon>
    </lineage>
</organism>
<comment type="caution">
    <text evidence="6">The sequence shown here is derived from an EMBL/GenBank/DDBJ whole genome shotgun (WGS) entry which is preliminary data.</text>
</comment>
<dbReference type="Gene3D" id="2.40.50.100">
    <property type="match status" value="1"/>
</dbReference>
<dbReference type="GO" id="GO:0015562">
    <property type="term" value="F:efflux transmembrane transporter activity"/>
    <property type="evidence" value="ECO:0007669"/>
    <property type="project" value="TreeGrafter"/>
</dbReference>
<dbReference type="Pfam" id="PF25954">
    <property type="entry name" value="Beta-barrel_RND_2"/>
    <property type="match status" value="1"/>
</dbReference>
<feature type="domain" description="YknX-like C-terminal permuted SH3-like" evidence="5">
    <location>
        <begin position="286"/>
        <end position="353"/>
    </location>
</feature>
<dbReference type="Proteomes" id="UP000003688">
    <property type="component" value="Unassembled WGS sequence"/>
</dbReference>
<dbReference type="GO" id="GO:1990281">
    <property type="term" value="C:efflux pump complex"/>
    <property type="evidence" value="ECO:0007669"/>
    <property type="project" value="TreeGrafter"/>
</dbReference>
<dbReference type="AlphaFoldDB" id="B9XRK3"/>
<dbReference type="RefSeq" id="WP_007418436.1">
    <property type="nucleotide sequence ID" value="NZ_ABOX02000065.1"/>
</dbReference>
<dbReference type="InterPro" id="IPR006143">
    <property type="entry name" value="RND_pump_MFP"/>
</dbReference>
<dbReference type="PANTHER" id="PTHR30469">
    <property type="entry name" value="MULTIDRUG RESISTANCE PROTEIN MDTA"/>
    <property type="match status" value="1"/>
</dbReference>
<gene>
    <name evidence="6" type="ORF">Cflav_PD0531</name>
</gene>